<dbReference type="SUPFAM" id="SSF51197">
    <property type="entry name" value="Clavaminate synthase-like"/>
    <property type="match status" value="1"/>
</dbReference>
<dbReference type="OrthoDB" id="272271at2759"/>
<dbReference type="PANTHER" id="PTHR10696:SF56">
    <property type="entry name" value="TAUD_TFDA-LIKE DOMAIN-CONTAINING PROTEIN"/>
    <property type="match status" value="1"/>
</dbReference>
<dbReference type="AlphaFoldDB" id="W2RUL8"/>
<evidence type="ECO:0000256" key="1">
    <source>
        <dbReference type="ARBA" id="ARBA00023002"/>
    </source>
</evidence>
<evidence type="ECO:0000259" key="4">
    <source>
        <dbReference type="Pfam" id="PF02668"/>
    </source>
</evidence>
<dbReference type="InterPro" id="IPR050411">
    <property type="entry name" value="AlphaKG_dependent_hydroxylases"/>
</dbReference>
<proteinExistence type="predicted"/>
<keyword evidence="6" id="KW-1185">Reference proteome</keyword>
<dbReference type="InterPro" id="IPR003819">
    <property type="entry name" value="TauD/TfdA-like"/>
</dbReference>
<dbReference type="Proteomes" id="UP000030752">
    <property type="component" value="Unassembled WGS sequence"/>
</dbReference>
<dbReference type="Pfam" id="PF02668">
    <property type="entry name" value="TauD"/>
    <property type="match status" value="1"/>
</dbReference>
<feature type="region of interest" description="Disordered" evidence="3">
    <location>
        <begin position="379"/>
        <end position="406"/>
    </location>
</feature>
<dbReference type="GO" id="GO:0016491">
    <property type="term" value="F:oxidoreductase activity"/>
    <property type="evidence" value="ECO:0007669"/>
    <property type="project" value="UniProtKB-KW"/>
</dbReference>
<dbReference type="InParanoid" id="W2RUL8"/>
<dbReference type="RefSeq" id="XP_008716843.1">
    <property type="nucleotide sequence ID" value="XM_008718621.1"/>
</dbReference>
<evidence type="ECO:0000256" key="2">
    <source>
        <dbReference type="ARBA" id="ARBA00023194"/>
    </source>
</evidence>
<organism evidence="5 6">
    <name type="scientific">Cyphellophora europaea (strain CBS 101466)</name>
    <name type="common">Phialophora europaea</name>
    <dbReference type="NCBI Taxonomy" id="1220924"/>
    <lineage>
        <taxon>Eukaryota</taxon>
        <taxon>Fungi</taxon>
        <taxon>Dikarya</taxon>
        <taxon>Ascomycota</taxon>
        <taxon>Pezizomycotina</taxon>
        <taxon>Eurotiomycetes</taxon>
        <taxon>Chaetothyriomycetidae</taxon>
        <taxon>Chaetothyriales</taxon>
        <taxon>Cyphellophoraceae</taxon>
        <taxon>Cyphellophora</taxon>
    </lineage>
</organism>
<feature type="domain" description="TauD/TfdA-like" evidence="4">
    <location>
        <begin position="116"/>
        <end position="367"/>
    </location>
</feature>
<protein>
    <recommendedName>
        <fullName evidence="4">TauD/TfdA-like domain-containing protein</fullName>
    </recommendedName>
</protein>
<gene>
    <name evidence="5" type="ORF">HMPREF1541_04275</name>
</gene>
<dbReference type="InterPro" id="IPR042098">
    <property type="entry name" value="TauD-like_sf"/>
</dbReference>
<evidence type="ECO:0000313" key="5">
    <source>
        <dbReference type="EMBL" id="ETN40000.1"/>
    </source>
</evidence>
<evidence type="ECO:0000313" key="6">
    <source>
        <dbReference type="Proteomes" id="UP000030752"/>
    </source>
</evidence>
<dbReference type="HOGENOM" id="CLU_041041_2_1_1"/>
<sequence length="406" mass="45478">MAPAIVQTHSADAIKAPSKAVDTSIFPDGIKTSGQLDPIYDQLQPYSVFPKEISSSAPTFWETSDYQNNPSLWQHPFSFEELASLSKAADDFINQGLPLEAISPANFFLAPELVAGLASMRNELLNGKGFLLYKGFPVKEWGIHKSGVAYFGLGCYLGLPVSQNSRGHILGHVKDLGEDSTQIDKVRIYRTNARQFFHADDCDLVGLLCLSRAEEGGESDIASVHKVWNILQAERPDIAELFTKPIWYFDRKGETSKGQQEWIRTAVFYLETPAAGKEQRVYCKWDPYFVRSLARFSDQGIIPPLSPEQKEAAEVLEATCNRVKLHMILEVGDIQFVANSHVLHARTAYRDYSPDSGMPRRHLMRLWLATSEDEGGWRLPFSDSREKKRGGIQVDDTPPVARLDAD</sequence>
<dbReference type="Gene3D" id="3.60.130.10">
    <property type="entry name" value="Clavaminate synthase-like"/>
    <property type="match status" value="1"/>
</dbReference>
<keyword evidence="2" id="KW-0045">Antibiotic biosynthesis</keyword>
<dbReference type="GeneID" id="19971614"/>
<dbReference type="EMBL" id="KB822720">
    <property type="protein sequence ID" value="ETN40000.1"/>
    <property type="molecule type" value="Genomic_DNA"/>
</dbReference>
<name>W2RUL8_CYPE1</name>
<dbReference type="PANTHER" id="PTHR10696">
    <property type="entry name" value="GAMMA-BUTYROBETAINE HYDROXYLASE-RELATED"/>
    <property type="match status" value="1"/>
</dbReference>
<keyword evidence="1" id="KW-0560">Oxidoreductase</keyword>
<evidence type="ECO:0000256" key="3">
    <source>
        <dbReference type="SAM" id="MobiDB-lite"/>
    </source>
</evidence>
<accession>W2RUL8</accession>
<reference evidence="5 6" key="1">
    <citation type="submission" date="2013-03" db="EMBL/GenBank/DDBJ databases">
        <title>The Genome Sequence of Phialophora europaea CBS 101466.</title>
        <authorList>
            <consortium name="The Broad Institute Genomics Platform"/>
            <person name="Cuomo C."/>
            <person name="de Hoog S."/>
            <person name="Gorbushina A."/>
            <person name="Walker B."/>
            <person name="Young S.K."/>
            <person name="Zeng Q."/>
            <person name="Gargeya S."/>
            <person name="Fitzgerald M."/>
            <person name="Haas B."/>
            <person name="Abouelleil A."/>
            <person name="Allen A.W."/>
            <person name="Alvarado L."/>
            <person name="Arachchi H.M."/>
            <person name="Berlin A.M."/>
            <person name="Chapman S.B."/>
            <person name="Gainer-Dewar J."/>
            <person name="Goldberg J."/>
            <person name="Griggs A."/>
            <person name="Gujja S."/>
            <person name="Hansen M."/>
            <person name="Howarth C."/>
            <person name="Imamovic A."/>
            <person name="Ireland A."/>
            <person name="Larimer J."/>
            <person name="McCowan C."/>
            <person name="Murphy C."/>
            <person name="Pearson M."/>
            <person name="Poon T.W."/>
            <person name="Priest M."/>
            <person name="Roberts A."/>
            <person name="Saif S."/>
            <person name="Shea T."/>
            <person name="Sisk P."/>
            <person name="Sykes S."/>
            <person name="Wortman J."/>
            <person name="Nusbaum C."/>
            <person name="Birren B."/>
        </authorList>
    </citation>
    <scope>NUCLEOTIDE SEQUENCE [LARGE SCALE GENOMIC DNA]</scope>
    <source>
        <strain evidence="5 6">CBS 101466</strain>
    </source>
</reference>
<dbReference type="VEuPathDB" id="FungiDB:HMPREF1541_04275"/>
<dbReference type="eggNOG" id="ENOG502QWD7">
    <property type="taxonomic scope" value="Eukaryota"/>
</dbReference>
<dbReference type="GO" id="GO:0017000">
    <property type="term" value="P:antibiotic biosynthetic process"/>
    <property type="evidence" value="ECO:0007669"/>
    <property type="project" value="UniProtKB-KW"/>
</dbReference>
<dbReference type="STRING" id="1220924.W2RUL8"/>